<dbReference type="RefSeq" id="XP_025374362.1">
    <property type="nucleotide sequence ID" value="XM_025519009.1"/>
</dbReference>
<dbReference type="CDD" id="cd02174">
    <property type="entry name" value="CCT"/>
    <property type="match status" value="1"/>
</dbReference>
<dbReference type="Gene3D" id="3.40.50.620">
    <property type="entry name" value="HUPs"/>
    <property type="match status" value="1"/>
</dbReference>
<feature type="domain" description="Cytidyltransferase-like" evidence="10">
    <location>
        <begin position="44"/>
        <end position="171"/>
    </location>
</feature>
<dbReference type="GeneID" id="37040925"/>
<organism evidence="11 12">
    <name type="scientific">Acaromyces ingoldii</name>
    <dbReference type="NCBI Taxonomy" id="215250"/>
    <lineage>
        <taxon>Eukaryota</taxon>
        <taxon>Fungi</taxon>
        <taxon>Dikarya</taxon>
        <taxon>Basidiomycota</taxon>
        <taxon>Ustilaginomycotina</taxon>
        <taxon>Exobasidiomycetes</taxon>
        <taxon>Exobasidiales</taxon>
        <taxon>Cryptobasidiaceae</taxon>
        <taxon>Acaromyces</taxon>
    </lineage>
</organism>
<evidence type="ECO:0000259" key="10">
    <source>
        <dbReference type="Pfam" id="PF01467"/>
    </source>
</evidence>
<evidence type="ECO:0000256" key="8">
    <source>
        <dbReference type="ARBA" id="ARBA00026101"/>
    </source>
</evidence>
<reference evidence="11 12" key="1">
    <citation type="journal article" date="2018" name="Mol. Biol. Evol.">
        <title>Broad Genomic Sampling Reveals a Smut Pathogenic Ancestry of the Fungal Clade Ustilaginomycotina.</title>
        <authorList>
            <person name="Kijpornyongpan T."/>
            <person name="Mondo S.J."/>
            <person name="Barry K."/>
            <person name="Sandor L."/>
            <person name="Lee J."/>
            <person name="Lipzen A."/>
            <person name="Pangilinan J."/>
            <person name="LaButti K."/>
            <person name="Hainaut M."/>
            <person name="Henrissat B."/>
            <person name="Grigoriev I.V."/>
            <person name="Spatafora J.W."/>
            <person name="Aime M.C."/>
        </authorList>
    </citation>
    <scope>NUCLEOTIDE SEQUENCE [LARGE SCALE GENOMIC DNA]</scope>
    <source>
        <strain evidence="11 12">MCA 4198</strain>
    </source>
</reference>
<dbReference type="Proteomes" id="UP000245768">
    <property type="component" value="Unassembled WGS sequence"/>
</dbReference>
<keyword evidence="2" id="KW-0444">Lipid biosynthesis</keyword>
<keyword evidence="12" id="KW-1185">Reference proteome</keyword>
<dbReference type="Pfam" id="PF01467">
    <property type="entry name" value="CTP_transf_like"/>
    <property type="match status" value="1"/>
</dbReference>
<comment type="similarity">
    <text evidence="1">Belongs to the cytidylyltransferase family.</text>
</comment>
<dbReference type="SUPFAM" id="SSF52374">
    <property type="entry name" value="Nucleotidylyl transferase"/>
    <property type="match status" value="1"/>
</dbReference>
<dbReference type="PANTHER" id="PTHR10739">
    <property type="entry name" value="CYTIDYLYLTRANSFERASE"/>
    <property type="match status" value="1"/>
</dbReference>
<evidence type="ECO:0000256" key="2">
    <source>
        <dbReference type="ARBA" id="ARBA00022516"/>
    </source>
</evidence>
<keyword evidence="6" id="KW-0594">Phospholipid biosynthesis</keyword>
<evidence type="ECO:0000313" key="11">
    <source>
        <dbReference type="EMBL" id="PWN87164.1"/>
    </source>
</evidence>
<dbReference type="EC" id="2.7.7.15" evidence="8"/>
<dbReference type="OrthoDB" id="17102at2759"/>
<dbReference type="InterPro" id="IPR045049">
    <property type="entry name" value="Pcy1-like"/>
</dbReference>
<dbReference type="NCBIfam" id="TIGR00125">
    <property type="entry name" value="cyt_tran_rel"/>
    <property type="match status" value="1"/>
</dbReference>
<evidence type="ECO:0000256" key="7">
    <source>
        <dbReference type="ARBA" id="ARBA00023264"/>
    </source>
</evidence>
<keyword evidence="4" id="KW-0548">Nucleotidyltransferase</keyword>
<dbReference type="GO" id="GO:0031210">
    <property type="term" value="F:phosphatidylcholine binding"/>
    <property type="evidence" value="ECO:0007669"/>
    <property type="project" value="TreeGrafter"/>
</dbReference>
<dbReference type="GO" id="GO:0004105">
    <property type="term" value="F:choline-phosphate cytidylyltransferase activity"/>
    <property type="evidence" value="ECO:0007669"/>
    <property type="project" value="UniProtKB-EC"/>
</dbReference>
<dbReference type="PANTHER" id="PTHR10739:SF13">
    <property type="entry name" value="CHOLINE-PHOSPHATE CYTIDYLYLTRANSFERASE"/>
    <property type="match status" value="1"/>
</dbReference>
<evidence type="ECO:0000256" key="1">
    <source>
        <dbReference type="ARBA" id="ARBA00010101"/>
    </source>
</evidence>
<protein>
    <recommendedName>
        <fullName evidence="8">choline-phosphate cytidylyltransferase</fullName>
        <ecNumber evidence="8">2.7.7.15</ecNumber>
    </recommendedName>
</protein>
<dbReference type="EMBL" id="KZ819641">
    <property type="protein sequence ID" value="PWN87164.1"/>
    <property type="molecule type" value="Genomic_DNA"/>
</dbReference>
<proteinExistence type="inferred from homology"/>
<evidence type="ECO:0000256" key="9">
    <source>
        <dbReference type="SAM" id="MobiDB-lite"/>
    </source>
</evidence>
<dbReference type="AlphaFoldDB" id="A0A316YE74"/>
<dbReference type="InParanoid" id="A0A316YE74"/>
<keyword evidence="3" id="KW-0808">Transferase</keyword>
<feature type="region of interest" description="Disordered" evidence="9">
    <location>
        <begin position="20"/>
        <end position="39"/>
    </location>
</feature>
<evidence type="ECO:0000256" key="6">
    <source>
        <dbReference type="ARBA" id="ARBA00023209"/>
    </source>
</evidence>
<evidence type="ECO:0000256" key="3">
    <source>
        <dbReference type="ARBA" id="ARBA00022679"/>
    </source>
</evidence>
<evidence type="ECO:0000256" key="4">
    <source>
        <dbReference type="ARBA" id="ARBA00022695"/>
    </source>
</evidence>
<dbReference type="InterPro" id="IPR014729">
    <property type="entry name" value="Rossmann-like_a/b/a_fold"/>
</dbReference>
<dbReference type="InterPro" id="IPR004821">
    <property type="entry name" value="Cyt_trans-like"/>
</dbReference>
<accession>A0A316YE74</accession>
<dbReference type="InterPro" id="IPR041723">
    <property type="entry name" value="CCT"/>
</dbReference>
<dbReference type="STRING" id="215250.A0A316YE74"/>
<dbReference type="GO" id="GO:0005635">
    <property type="term" value="C:nuclear envelope"/>
    <property type="evidence" value="ECO:0007669"/>
    <property type="project" value="TreeGrafter"/>
</dbReference>
<evidence type="ECO:0000256" key="5">
    <source>
        <dbReference type="ARBA" id="ARBA00023098"/>
    </source>
</evidence>
<evidence type="ECO:0000313" key="12">
    <source>
        <dbReference type="Proteomes" id="UP000245768"/>
    </source>
</evidence>
<keyword evidence="7" id="KW-1208">Phospholipid metabolism</keyword>
<keyword evidence="5" id="KW-0443">Lipid metabolism</keyword>
<name>A0A316YE74_9BASI</name>
<gene>
    <name evidence="11" type="ORF">FA10DRAFT_234939</name>
</gene>
<sequence length="198" mass="22482">MIRSFVHKAIYEPLDPTSGQAKRDYKINQPPDGGKNPARPVRIYADGVYDLFHYAHALQLRQAKLSFPSVHLIVGVVSSRLCAQHKNKPVMSSAERYAAVRNCRWVDEVVEDAPWVINQELLDLYRIDYVAHDEVPYGGTDGAEDIYKFVKDQGRFLPTNRTPGVSTSELLARIVEQYREHAYDGKLVKIGHAELAFK</sequence>